<protein>
    <submittedName>
        <fullName evidence="2">Uncharacterized protein</fullName>
    </submittedName>
</protein>
<evidence type="ECO:0000313" key="3">
    <source>
        <dbReference type="Proteomes" id="UP001303373"/>
    </source>
</evidence>
<dbReference type="Proteomes" id="UP001303373">
    <property type="component" value="Chromosome 4"/>
</dbReference>
<evidence type="ECO:0000256" key="1">
    <source>
        <dbReference type="SAM" id="MobiDB-lite"/>
    </source>
</evidence>
<feature type="region of interest" description="Disordered" evidence="1">
    <location>
        <begin position="69"/>
        <end position="93"/>
    </location>
</feature>
<organism evidence="2 3">
    <name type="scientific">Acrodontium crateriforme</name>
    <dbReference type="NCBI Taxonomy" id="150365"/>
    <lineage>
        <taxon>Eukaryota</taxon>
        <taxon>Fungi</taxon>
        <taxon>Dikarya</taxon>
        <taxon>Ascomycota</taxon>
        <taxon>Pezizomycotina</taxon>
        <taxon>Dothideomycetes</taxon>
        <taxon>Dothideomycetidae</taxon>
        <taxon>Mycosphaerellales</taxon>
        <taxon>Teratosphaeriaceae</taxon>
        <taxon>Acrodontium</taxon>
    </lineage>
</organism>
<sequence length="93" mass="10904">MCEYSQVEYACGHLRFIVRCWCTKYQETQKRCRPNIVAVEYRFHENCSDCKVSSSPKTHTFFKKPRVEKYRVQRTTSSASSISSPKKDKPAES</sequence>
<gene>
    <name evidence="2" type="ORF">R9X50_00318800</name>
</gene>
<dbReference type="AlphaFoldDB" id="A0AAQ3R993"/>
<evidence type="ECO:0000313" key="2">
    <source>
        <dbReference type="EMBL" id="WPH00361.1"/>
    </source>
</evidence>
<accession>A0AAQ3R993</accession>
<keyword evidence="3" id="KW-1185">Reference proteome</keyword>
<dbReference type="EMBL" id="CP138583">
    <property type="protein sequence ID" value="WPH00361.1"/>
    <property type="molecule type" value="Genomic_DNA"/>
</dbReference>
<name>A0AAQ3R993_9PEZI</name>
<proteinExistence type="predicted"/>
<reference evidence="2 3" key="1">
    <citation type="submission" date="2023-11" db="EMBL/GenBank/DDBJ databases">
        <title>An acidophilic fungus is an integral part of prey digestion in a carnivorous sundew plant.</title>
        <authorList>
            <person name="Tsai I.J."/>
        </authorList>
    </citation>
    <scope>NUCLEOTIDE SEQUENCE [LARGE SCALE GENOMIC DNA]</scope>
    <source>
        <strain evidence="2">169a</strain>
    </source>
</reference>